<name>A0A6A3QQC7_9STRA</name>
<feature type="compositionally biased region" description="Low complexity" evidence="1">
    <location>
        <begin position="121"/>
        <end position="137"/>
    </location>
</feature>
<evidence type="ECO:0000313" key="2">
    <source>
        <dbReference type="EMBL" id="KAE9081131.1"/>
    </source>
</evidence>
<sequence length="319" mass="33039">MITRGAPEPASAPSSPSSRAPAAPSDSDAPTGEADVVDVTGSEEPWETASARRTSDPPPLRASKRAPTASSKAAAGETPAEARKGKKKPGKRAAAAAGGGPAPKKNTRELGSDSEEETKRPAPASKMAVVAVSSAPVETPPLLPPAKADRGFNLETFMASFEPGTASSGPAPGVATPPGINAVESSVPDGQLKPDVLSELRLLKEEVLRLRGMMGRPSPRVEYAATPSGPTAPNAKGELPPSELRYLTSSTFPEGSKKGKGDYNPPQAHLMAASRMFRTFGTDAGKPLSSMSFVLSLRELDSSSFVLPRRCSWQFSAAV</sequence>
<comment type="caution">
    <text evidence="2">The sequence shown here is derived from an EMBL/GenBank/DDBJ whole genome shotgun (WGS) entry which is preliminary data.</text>
</comment>
<organism evidence="2 3">
    <name type="scientific">Phytophthora fragariae</name>
    <dbReference type="NCBI Taxonomy" id="53985"/>
    <lineage>
        <taxon>Eukaryota</taxon>
        <taxon>Sar</taxon>
        <taxon>Stramenopiles</taxon>
        <taxon>Oomycota</taxon>
        <taxon>Peronosporomycetes</taxon>
        <taxon>Peronosporales</taxon>
        <taxon>Peronosporaceae</taxon>
        <taxon>Phytophthora</taxon>
    </lineage>
</organism>
<reference evidence="2 3" key="1">
    <citation type="submission" date="2018-08" db="EMBL/GenBank/DDBJ databases">
        <title>Genomic investigation of the strawberry pathogen Phytophthora fragariae indicates pathogenicity is determined by transcriptional variation in three key races.</title>
        <authorList>
            <person name="Adams T.M."/>
            <person name="Armitage A.D."/>
            <person name="Sobczyk M.K."/>
            <person name="Bates H.J."/>
            <person name="Dunwell J.M."/>
            <person name="Nellist C.F."/>
            <person name="Harrison R.J."/>
        </authorList>
    </citation>
    <scope>NUCLEOTIDE SEQUENCE [LARGE SCALE GENOMIC DNA]</scope>
    <source>
        <strain evidence="2 3">NOV-5</strain>
    </source>
</reference>
<feature type="compositionally biased region" description="Low complexity" evidence="1">
    <location>
        <begin position="1"/>
        <end position="30"/>
    </location>
</feature>
<evidence type="ECO:0000313" key="3">
    <source>
        <dbReference type="Proteomes" id="UP000440732"/>
    </source>
</evidence>
<proteinExistence type="predicted"/>
<feature type="region of interest" description="Disordered" evidence="1">
    <location>
        <begin position="222"/>
        <end position="241"/>
    </location>
</feature>
<dbReference type="Proteomes" id="UP000440732">
    <property type="component" value="Unassembled WGS sequence"/>
</dbReference>
<protein>
    <submittedName>
        <fullName evidence="2">Uncharacterized protein</fullName>
    </submittedName>
</protein>
<feature type="region of interest" description="Disordered" evidence="1">
    <location>
        <begin position="1"/>
        <end position="148"/>
    </location>
</feature>
<gene>
    <name evidence="2" type="ORF">PF006_g27175</name>
</gene>
<evidence type="ECO:0000256" key="1">
    <source>
        <dbReference type="SAM" id="MobiDB-lite"/>
    </source>
</evidence>
<accession>A0A6A3QQC7</accession>
<dbReference type="AlphaFoldDB" id="A0A6A3QQC7"/>
<dbReference type="EMBL" id="QXGA01003627">
    <property type="protein sequence ID" value="KAE9081131.1"/>
    <property type="molecule type" value="Genomic_DNA"/>
</dbReference>